<name>A0A420J360_9PEZI</name>
<feature type="compositionally biased region" description="Basic and acidic residues" evidence="1">
    <location>
        <begin position="1"/>
        <end position="18"/>
    </location>
</feature>
<gene>
    <name evidence="2" type="ORF">GcM1_185018</name>
</gene>
<reference evidence="2 3" key="1">
    <citation type="journal article" date="2018" name="BMC Genomics">
        <title>Comparative genome analyses reveal sequence features reflecting distinct modes of host-adaptation between dicot and monocot powdery mildew.</title>
        <authorList>
            <person name="Wu Y."/>
            <person name="Ma X."/>
            <person name="Pan Z."/>
            <person name="Kale S.D."/>
            <person name="Song Y."/>
            <person name="King H."/>
            <person name="Zhang Q."/>
            <person name="Presley C."/>
            <person name="Deng X."/>
            <person name="Wei C.I."/>
            <person name="Xiao S."/>
        </authorList>
    </citation>
    <scope>NUCLEOTIDE SEQUENCE [LARGE SCALE GENOMIC DNA]</scope>
    <source>
        <strain evidence="2">UMSG1</strain>
    </source>
</reference>
<comment type="caution">
    <text evidence="2">The sequence shown here is derived from an EMBL/GenBank/DDBJ whole genome shotgun (WGS) entry which is preliminary data.</text>
</comment>
<organism evidence="2 3">
    <name type="scientific">Golovinomyces cichoracearum</name>
    <dbReference type="NCBI Taxonomy" id="62708"/>
    <lineage>
        <taxon>Eukaryota</taxon>
        <taxon>Fungi</taxon>
        <taxon>Dikarya</taxon>
        <taxon>Ascomycota</taxon>
        <taxon>Pezizomycotina</taxon>
        <taxon>Leotiomycetes</taxon>
        <taxon>Erysiphales</taxon>
        <taxon>Erysiphaceae</taxon>
        <taxon>Golovinomyces</taxon>
    </lineage>
</organism>
<proteinExistence type="predicted"/>
<dbReference type="AlphaFoldDB" id="A0A420J360"/>
<dbReference type="EMBL" id="MCBS01018508">
    <property type="protein sequence ID" value="RKF81229.1"/>
    <property type="molecule type" value="Genomic_DNA"/>
</dbReference>
<accession>A0A420J360</accession>
<evidence type="ECO:0000313" key="2">
    <source>
        <dbReference type="EMBL" id="RKF81229.1"/>
    </source>
</evidence>
<feature type="region of interest" description="Disordered" evidence="1">
    <location>
        <begin position="1"/>
        <end position="24"/>
    </location>
</feature>
<dbReference type="Proteomes" id="UP000285326">
    <property type="component" value="Unassembled WGS sequence"/>
</dbReference>
<evidence type="ECO:0000256" key="1">
    <source>
        <dbReference type="SAM" id="MobiDB-lite"/>
    </source>
</evidence>
<protein>
    <submittedName>
        <fullName evidence="2">Uncharacterized protein</fullName>
    </submittedName>
</protein>
<sequence>MSSAPSHEEAERKEKEPETSSPSLGIDFACIQLVPYSAPKSVVS</sequence>
<evidence type="ECO:0000313" key="3">
    <source>
        <dbReference type="Proteomes" id="UP000285326"/>
    </source>
</evidence>